<name>A0ABQ7FJQ9_9ACTN</name>
<evidence type="ECO:0000313" key="3">
    <source>
        <dbReference type="Proteomes" id="UP000621266"/>
    </source>
</evidence>
<organism evidence="2 3">
    <name type="scientific">Streptomyces lycii</name>
    <dbReference type="NCBI Taxonomy" id="2654337"/>
    <lineage>
        <taxon>Bacteria</taxon>
        <taxon>Bacillati</taxon>
        <taxon>Actinomycetota</taxon>
        <taxon>Actinomycetes</taxon>
        <taxon>Kitasatosporales</taxon>
        <taxon>Streptomycetaceae</taxon>
        <taxon>Streptomyces</taxon>
    </lineage>
</organism>
<dbReference type="RefSeq" id="WP_156206084.1">
    <property type="nucleotide sequence ID" value="NZ_WHPN01000268.1"/>
</dbReference>
<dbReference type="Proteomes" id="UP000621266">
    <property type="component" value="Unassembled WGS sequence"/>
</dbReference>
<comment type="caution">
    <text evidence="2">The sequence shown here is derived from an EMBL/GenBank/DDBJ whole genome shotgun (WGS) entry which is preliminary data.</text>
</comment>
<protein>
    <submittedName>
        <fullName evidence="2">Uncharacterized protein</fullName>
    </submittedName>
</protein>
<reference evidence="2 3" key="1">
    <citation type="submission" date="2019-10" db="EMBL/GenBank/DDBJ databases">
        <title>Streptomyces tenebrisbrunneis sp.nov., an endogenous actinomycete isolated from of Lycium ruthenicum.</title>
        <authorList>
            <person name="Ma L."/>
        </authorList>
    </citation>
    <scope>NUCLEOTIDE SEQUENCE [LARGE SCALE GENOMIC DNA]</scope>
    <source>
        <strain evidence="2 3">TRM 66187</strain>
    </source>
</reference>
<evidence type="ECO:0000313" key="2">
    <source>
        <dbReference type="EMBL" id="KAF4408599.1"/>
    </source>
</evidence>
<dbReference type="EMBL" id="WHPN01000268">
    <property type="protein sequence ID" value="KAF4408599.1"/>
    <property type="molecule type" value="Genomic_DNA"/>
</dbReference>
<gene>
    <name evidence="2" type="ORF">GCU69_12935</name>
</gene>
<feature type="region of interest" description="Disordered" evidence="1">
    <location>
        <begin position="56"/>
        <end position="105"/>
    </location>
</feature>
<evidence type="ECO:0000256" key="1">
    <source>
        <dbReference type="SAM" id="MobiDB-lite"/>
    </source>
</evidence>
<feature type="region of interest" description="Disordered" evidence="1">
    <location>
        <begin position="1"/>
        <end position="44"/>
    </location>
</feature>
<feature type="compositionally biased region" description="Low complexity" evidence="1">
    <location>
        <begin position="125"/>
        <end position="153"/>
    </location>
</feature>
<proteinExistence type="predicted"/>
<accession>A0ABQ7FJQ9</accession>
<keyword evidence="3" id="KW-1185">Reference proteome</keyword>
<sequence>MRITTRVLAATAPAGPALGGPGTPAQAGPRPDMRTGRSLPMPGDNRVVATVAGGCGTEEATAASRGPAGEITPTGRGPGSGRGAGRVAERAEPGGTHRVRPHCLSGGSSVVGRLVASHGAEHGSDAATGSPAGAAAPGSVTADGTPAAPAAGGTAPGHGSRGHGGA</sequence>
<feature type="region of interest" description="Disordered" evidence="1">
    <location>
        <begin position="119"/>
        <end position="166"/>
    </location>
</feature>